<evidence type="ECO:0000259" key="3">
    <source>
        <dbReference type="Pfam" id="PF17899"/>
    </source>
</evidence>
<dbReference type="InterPro" id="IPR027268">
    <property type="entry name" value="Peptidase_M4/M1_CTD_sf"/>
</dbReference>
<feature type="signal peptide" evidence="1">
    <location>
        <begin position="1"/>
        <end position="21"/>
    </location>
</feature>
<dbReference type="EMBL" id="JAHESE010000002">
    <property type="protein sequence ID" value="MBT1707528.1"/>
    <property type="molecule type" value="Genomic_DNA"/>
</dbReference>
<evidence type="ECO:0000259" key="2">
    <source>
        <dbReference type="Pfam" id="PF05299"/>
    </source>
</evidence>
<keyword evidence="1" id="KW-0732">Signal</keyword>
<dbReference type="InterPro" id="IPR040756">
    <property type="entry name" value="Peptidase_M61_N"/>
</dbReference>
<feature type="chain" id="PRO_5042833497" evidence="1">
    <location>
        <begin position="22"/>
        <end position="638"/>
    </location>
</feature>
<dbReference type="Gene3D" id="1.10.390.10">
    <property type="entry name" value="Neutral Protease Domain 2"/>
    <property type="match status" value="1"/>
</dbReference>
<dbReference type="Pfam" id="PF05299">
    <property type="entry name" value="Peptidase_M61"/>
    <property type="match status" value="1"/>
</dbReference>
<evidence type="ECO:0000256" key="1">
    <source>
        <dbReference type="SAM" id="SignalP"/>
    </source>
</evidence>
<comment type="caution">
    <text evidence="4">The sequence shown here is derived from an EMBL/GenBank/DDBJ whole genome shotgun (WGS) entry which is preliminary data.</text>
</comment>
<name>A0AAP2DU68_9BACT</name>
<sequence length="638" mass="71384">MFIKRSFLGLLLLACVLTAYPQGKKGKGYQYTIDLTNVVNDKLYVELLPPPTSQNEITFYLPKMVPGTYSIEDYGRFVSDFTAADKKGNKLVTEKLNDNAWKIKGAKKLAKISYWVEDSYDTQLPGPDIFQPAGTNIEDGKNFVLNTSGFFGYLDGVKDTPFQFSVIRPEAFYGSSGLIPLQTGKPVSTVRKEAGTADKAKRVDTFQATNYDELIDSPLMYAKPDTAVIKVSNTEVLIGSYSPNNRVTAKQIAASIREVLMAQKEFLGGKLPVNKYAFIFYFTDQPVTSYGALEHSYSSFYYMPEQTIEEMNQQLRDFAAHEFFHIVTPLTIHSEEIGHFDFNDPKMSQHLWMYEGVTEYFAGSVQVRYGLITPEEYLDVVREKMVTADQFANDVPFTDISRFTLDKYHDQYGNVYMKGALIGLCLDLKLRKLSGGKSGLPDLLMELSKKYGKEKSFRDDVLFDEITAMTYPEIGEFFAKHVKGTAPLPLAEVLGTAGVLYKDEIQVEDYSMGLSQNNIGITQVNGKPMLEISTTANMNEMGVALGFQNGDVLQKINGETLPDLGPELGAFLQHQRDALPTLKTMAFTVLRKDASGAQQPVELSAPMRKVKVSQKHLLAFDPDATPEQIALRNAWLKK</sequence>
<dbReference type="InterPro" id="IPR007963">
    <property type="entry name" value="Peptidase_M61_catalytic"/>
</dbReference>
<accession>A0AAP2DU68</accession>
<organism evidence="4 5">
    <name type="scientific">Dawidia cretensis</name>
    <dbReference type="NCBI Taxonomy" id="2782350"/>
    <lineage>
        <taxon>Bacteria</taxon>
        <taxon>Pseudomonadati</taxon>
        <taxon>Bacteroidota</taxon>
        <taxon>Cytophagia</taxon>
        <taxon>Cytophagales</taxon>
        <taxon>Chryseotaleaceae</taxon>
        <taxon>Dawidia</taxon>
    </lineage>
</organism>
<feature type="domain" description="Peptidase M61 catalytic" evidence="2">
    <location>
        <begin position="316"/>
        <end position="390"/>
    </location>
</feature>
<dbReference type="SUPFAM" id="SSF55486">
    <property type="entry name" value="Metalloproteases ('zincins'), catalytic domain"/>
    <property type="match status" value="1"/>
</dbReference>
<protein>
    <submittedName>
        <fullName evidence="4">Peptidase M61</fullName>
    </submittedName>
</protein>
<dbReference type="AlphaFoldDB" id="A0AAP2DU68"/>
<dbReference type="RefSeq" id="WP_254083114.1">
    <property type="nucleotide sequence ID" value="NZ_JAHESE010000002.1"/>
</dbReference>
<reference evidence="4 5" key="1">
    <citation type="submission" date="2021-05" db="EMBL/GenBank/DDBJ databases">
        <title>A Polyphasic approach of four new species of the genus Ohtaekwangia: Ohtaekwangia histidinii sp. nov., Ohtaekwangia cretensis sp. nov., Ohtaekwangia indiensis sp. nov., Ohtaekwangia reichenbachii sp. nov. from diverse environment.</title>
        <authorList>
            <person name="Octaviana S."/>
        </authorList>
    </citation>
    <scope>NUCLEOTIDE SEQUENCE [LARGE SCALE GENOMIC DNA]</scope>
    <source>
        <strain evidence="4 5">PWU5</strain>
    </source>
</reference>
<dbReference type="Pfam" id="PF17899">
    <property type="entry name" value="Peptidase_M61_N"/>
    <property type="match status" value="1"/>
</dbReference>
<dbReference type="Gene3D" id="2.60.40.3650">
    <property type="match status" value="1"/>
</dbReference>
<feature type="domain" description="Peptidase M61 N-terminal" evidence="3">
    <location>
        <begin position="30"/>
        <end position="223"/>
    </location>
</feature>
<dbReference type="Proteomes" id="UP001319080">
    <property type="component" value="Unassembled WGS sequence"/>
</dbReference>
<evidence type="ECO:0000313" key="5">
    <source>
        <dbReference type="Proteomes" id="UP001319080"/>
    </source>
</evidence>
<keyword evidence="5" id="KW-1185">Reference proteome</keyword>
<gene>
    <name evidence="4" type="ORF">KK062_04810</name>
</gene>
<proteinExistence type="predicted"/>
<evidence type="ECO:0000313" key="4">
    <source>
        <dbReference type="EMBL" id="MBT1707528.1"/>
    </source>
</evidence>